<feature type="domain" description="DUF2007" evidence="1">
    <location>
        <begin position="13"/>
        <end position="70"/>
    </location>
</feature>
<reference evidence="3" key="1">
    <citation type="submission" date="2016-04" db="EMBL/GenBank/DDBJ databases">
        <title>Draft genome sequence of Paludibacter jiangxiensis strain NM7.</title>
        <authorList>
            <person name="Qiu Y."/>
            <person name="Matsuura N."/>
            <person name="Ohashi A."/>
            <person name="Tourlousse M.D."/>
            <person name="Sekiguchi Y."/>
        </authorList>
    </citation>
    <scope>NUCLEOTIDE SEQUENCE [LARGE SCALE GENOMIC DNA]</scope>
    <source>
        <strain evidence="3">NM7</strain>
    </source>
</reference>
<dbReference type="EMBL" id="BDCR01000004">
    <property type="protein sequence ID" value="GAT63766.1"/>
    <property type="molecule type" value="Genomic_DNA"/>
</dbReference>
<evidence type="ECO:0000259" key="1">
    <source>
        <dbReference type="Pfam" id="PF09413"/>
    </source>
</evidence>
<dbReference type="AlphaFoldDB" id="A0A171AHY3"/>
<reference evidence="3" key="2">
    <citation type="journal article" date="2017" name="Genome Announc.">
        <title>Draft genome sequence of Paludibacter jiangxiensis NM7(T), a propionate-producing fermentative bacterium.</title>
        <authorList>
            <person name="Qiu Y.-L."/>
            <person name="Tourlousse D.M."/>
            <person name="Matsuura N."/>
            <person name="Ohashi A."/>
            <person name="Sekiguchi Y."/>
        </authorList>
    </citation>
    <scope>NUCLEOTIDE SEQUENCE [LARGE SCALE GENOMIC DNA]</scope>
    <source>
        <strain evidence="3">NM7</strain>
    </source>
</reference>
<dbReference type="Proteomes" id="UP000076586">
    <property type="component" value="Unassembled WGS sequence"/>
</dbReference>
<accession>A0A171AHY3</accession>
<keyword evidence="3" id="KW-1185">Reference proteome</keyword>
<name>A0A171AHY3_9BACT</name>
<protein>
    <submittedName>
        <fullName evidence="2">Putative signal transducing protein</fullName>
    </submittedName>
</protein>
<dbReference type="Pfam" id="PF09413">
    <property type="entry name" value="DUF2007"/>
    <property type="match status" value="1"/>
</dbReference>
<dbReference type="RefSeq" id="WP_068705273.1">
    <property type="nucleotide sequence ID" value="NZ_BDCR01000004.1"/>
</dbReference>
<sequence>MQNKEHAVEAYAGTLWEAQLIQSLLENAEIESYLVNALLNAYAFNPSIAGNVKVMISSNDVDQATIIINDYYTNKQKEDTMG</sequence>
<comment type="caution">
    <text evidence="2">The sequence shown here is derived from an EMBL/GenBank/DDBJ whole genome shotgun (WGS) entry which is preliminary data.</text>
</comment>
<dbReference type="InterPro" id="IPR018551">
    <property type="entry name" value="DUF2007"/>
</dbReference>
<dbReference type="OrthoDB" id="797774at2"/>
<dbReference type="STRING" id="681398.PJIAN_4307"/>
<organism evidence="2 3">
    <name type="scientific">Paludibacter jiangxiensis</name>
    <dbReference type="NCBI Taxonomy" id="681398"/>
    <lineage>
        <taxon>Bacteria</taxon>
        <taxon>Pseudomonadati</taxon>
        <taxon>Bacteroidota</taxon>
        <taxon>Bacteroidia</taxon>
        <taxon>Bacteroidales</taxon>
        <taxon>Paludibacteraceae</taxon>
        <taxon>Paludibacter</taxon>
    </lineage>
</organism>
<proteinExistence type="predicted"/>
<evidence type="ECO:0000313" key="3">
    <source>
        <dbReference type="Proteomes" id="UP000076586"/>
    </source>
</evidence>
<gene>
    <name evidence="2" type="ORF">PJIAN_4307</name>
</gene>
<evidence type="ECO:0000313" key="2">
    <source>
        <dbReference type="EMBL" id="GAT63766.1"/>
    </source>
</evidence>